<reference evidence="1" key="1">
    <citation type="submission" date="2015-07" db="EMBL/GenBank/DDBJ databases">
        <title>Adaptation to a free-living lifestyle via gene acquisitions in the diplomonad Trepomonas sp. PC1.</title>
        <authorList>
            <person name="Xu F."/>
            <person name="Jerlstrom-Hultqvist J."/>
            <person name="Kolisko M."/>
            <person name="Simpson A.G.B."/>
            <person name="Roger A.J."/>
            <person name="Svard S.G."/>
            <person name="Andersson J.O."/>
        </authorList>
    </citation>
    <scope>NUCLEOTIDE SEQUENCE</scope>
    <source>
        <strain evidence="1">PC1</strain>
    </source>
</reference>
<sequence length="296" mass="35080">KSLTRRVLDKTQILEVFAKVVAKKHGGIAENYLNDHLLLDEYVKNDKAFPWQELATEVNLDRWRLYHWYFETFQRMLAGSIEKDDVQKMRDLIKNAMNKDEPLDKQFQQFVKVSLSKEYHRSSFSIAFNNTKRQVMKELGKTELPTSRPIIRMETQIELQLLIQKQQSKIRQQTLESRQQGCEMQKVVKHIEKQLIQPIQQKKEVQFISETKILNSEDQNQVMTQPVTVNIAEEDMMESSFITEHVVTNQVSFEENEGSEPQTRIDIKNYYRPDQHVFEEPSQSQSQFIVFDHLEK</sequence>
<organism evidence="1">
    <name type="scientific">Trepomonas sp. PC1</name>
    <dbReference type="NCBI Taxonomy" id="1076344"/>
    <lineage>
        <taxon>Eukaryota</taxon>
        <taxon>Metamonada</taxon>
        <taxon>Diplomonadida</taxon>
        <taxon>Hexamitidae</taxon>
        <taxon>Hexamitinae</taxon>
        <taxon>Trepomonas</taxon>
    </lineage>
</organism>
<gene>
    <name evidence="1" type="ORF">TPC1_15789</name>
</gene>
<accession>A0A146K647</accession>
<evidence type="ECO:0000313" key="1">
    <source>
        <dbReference type="EMBL" id="JAP92312.1"/>
    </source>
</evidence>
<dbReference type="AlphaFoldDB" id="A0A146K647"/>
<dbReference type="EMBL" id="GDID01004294">
    <property type="protein sequence ID" value="JAP92312.1"/>
    <property type="molecule type" value="Transcribed_RNA"/>
</dbReference>
<name>A0A146K647_9EUKA</name>
<protein>
    <submittedName>
        <fullName evidence="1">Uncharacterized protein</fullName>
    </submittedName>
</protein>
<feature type="non-terminal residue" evidence="1">
    <location>
        <position position="1"/>
    </location>
</feature>
<proteinExistence type="predicted"/>